<dbReference type="FunFam" id="3.30.300.30:FF:000010">
    <property type="entry name" value="Enterobactin synthetase component F"/>
    <property type="match status" value="1"/>
</dbReference>
<evidence type="ECO:0000313" key="6">
    <source>
        <dbReference type="EMBL" id="RRN45624.1"/>
    </source>
</evidence>
<evidence type="ECO:0000256" key="3">
    <source>
        <dbReference type="ARBA" id="ARBA00022450"/>
    </source>
</evidence>
<dbReference type="Pfam" id="PF13193">
    <property type="entry name" value="AMP-binding_C"/>
    <property type="match status" value="1"/>
</dbReference>
<dbReference type="Gene3D" id="3.30.300.30">
    <property type="match status" value="1"/>
</dbReference>
<evidence type="ECO:0000259" key="5">
    <source>
        <dbReference type="PROSITE" id="PS50075"/>
    </source>
</evidence>
<dbReference type="FunFam" id="1.10.1200.10:FF:000005">
    <property type="entry name" value="Nonribosomal peptide synthetase 1"/>
    <property type="match status" value="1"/>
</dbReference>
<dbReference type="Gene3D" id="1.10.1200.10">
    <property type="entry name" value="ACP-like"/>
    <property type="match status" value="1"/>
</dbReference>
<dbReference type="Gene3D" id="3.40.50.12780">
    <property type="entry name" value="N-terminal domain of ligase-like"/>
    <property type="match status" value="1"/>
</dbReference>
<dbReference type="InterPro" id="IPR009081">
    <property type="entry name" value="PP-bd_ACP"/>
</dbReference>
<organism evidence="6 7">
    <name type="scientific">Lautropia dentalis</name>
    <dbReference type="NCBI Taxonomy" id="2490857"/>
    <lineage>
        <taxon>Bacteria</taxon>
        <taxon>Pseudomonadati</taxon>
        <taxon>Pseudomonadota</taxon>
        <taxon>Betaproteobacteria</taxon>
        <taxon>Burkholderiales</taxon>
        <taxon>Burkholderiaceae</taxon>
        <taxon>Lautropia</taxon>
    </lineage>
</organism>
<evidence type="ECO:0000313" key="7">
    <source>
        <dbReference type="Proteomes" id="UP000270261"/>
    </source>
</evidence>
<dbReference type="AlphaFoldDB" id="A0A3R8NTQ5"/>
<sequence length="498" mass="54738">MYRTGDLGYWRADGLIGFVGRNDFQVKIRGFRIELGEIEVRLGELAEVKEVVVLAREDHPGDKRLVAYWTAREGVDEQALPDVERLRDHLKAELPEYMVPSAFVRLEAMPLTPNGKVDRKALPAPDADALVRHEYEAPQGPVEEVLAGIWQELLGVERVGRNDSFFDMGGHSLLVISLLEKMKDAGLILAVADVFKLPTIAGQAGALRTERGFASDGNKNLVVMRSGNEELPTLFLIHDGTGGVVPYVSLVECLPGEGMVYGIQAANIDVGGYILASIESMASEYIDSIRSVQPQGPYRLAGWSSGGVIAYEIGVQLSRAGEKVDFVAMIDSYAPAGMHIENAHLSMKDSMISFIRSRWYNVDDDMIEMLMAKDRADEIAEEFCGYSGDKIDMSVEDLIRRANLLQKIAGATAEYVPGKLLCDSYLFLADQQGQSASGDSQELVAARGWVTVAGMPPEGVYIGGDHYSIMQSPRVDRIARFIGKLLRLNFQVQHPTPI</sequence>
<accession>A0A3R8NTQ5</accession>
<gene>
    <name evidence="6" type="ORF">EHV23_05545</name>
</gene>
<dbReference type="InterPro" id="IPR025110">
    <property type="entry name" value="AMP-bd_C"/>
</dbReference>
<dbReference type="SUPFAM" id="SSF53474">
    <property type="entry name" value="alpha/beta-Hydrolases"/>
    <property type="match status" value="1"/>
</dbReference>
<proteinExistence type="inferred from homology"/>
<dbReference type="PROSITE" id="PS50075">
    <property type="entry name" value="CARRIER"/>
    <property type="match status" value="1"/>
</dbReference>
<comment type="similarity">
    <text evidence="2">Belongs to the ATP-dependent AMP-binding enzyme family.</text>
</comment>
<evidence type="ECO:0000256" key="2">
    <source>
        <dbReference type="ARBA" id="ARBA00006432"/>
    </source>
</evidence>
<dbReference type="GO" id="GO:0043041">
    <property type="term" value="P:amino acid activation for nonribosomal peptide biosynthetic process"/>
    <property type="evidence" value="ECO:0007669"/>
    <property type="project" value="TreeGrafter"/>
</dbReference>
<name>A0A3R8NTQ5_9BURK</name>
<dbReference type="InterPro" id="IPR001031">
    <property type="entry name" value="Thioesterase"/>
</dbReference>
<dbReference type="Pfam" id="PF00550">
    <property type="entry name" value="PP-binding"/>
    <property type="match status" value="1"/>
</dbReference>
<evidence type="ECO:0000256" key="4">
    <source>
        <dbReference type="ARBA" id="ARBA00022553"/>
    </source>
</evidence>
<dbReference type="SUPFAM" id="SSF56801">
    <property type="entry name" value="Acetyl-CoA synthetase-like"/>
    <property type="match status" value="1"/>
</dbReference>
<comment type="caution">
    <text evidence="6">The sequence shown here is derived from an EMBL/GenBank/DDBJ whole genome shotgun (WGS) entry which is preliminary data.</text>
</comment>
<protein>
    <submittedName>
        <fullName evidence="6">Non-ribosomal peptide synthetase</fullName>
    </submittedName>
</protein>
<evidence type="ECO:0000256" key="1">
    <source>
        <dbReference type="ARBA" id="ARBA00001957"/>
    </source>
</evidence>
<dbReference type="Pfam" id="PF00975">
    <property type="entry name" value="Thioesterase"/>
    <property type="match status" value="1"/>
</dbReference>
<keyword evidence="7" id="KW-1185">Reference proteome</keyword>
<dbReference type="GO" id="GO:0005829">
    <property type="term" value="C:cytosol"/>
    <property type="evidence" value="ECO:0007669"/>
    <property type="project" value="TreeGrafter"/>
</dbReference>
<dbReference type="InterPro" id="IPR029058">
    <property type="entry name" value="AB_hydrolase_fold"/>
</dbReference>
<dbReference type="SUPFAM" id="SSF47336">
    <property type="entry name" value="ACP-like"/>
    <property type="match status" value="1"/>
</dbReference>
<dbReference type="Gene3D" id="3.40.50.1820">
    <property type="entry name" value="alpha/beta hydrolase"/>
    <property type="match status" value="1"/>
</dbReference>
<dbReference type="InterPro" id="IPR045851">
    <property type="entry name" value="AMP-bd_C_sf"/>
</dbReference>
<dbReference type="GO" id="GO:0031177">
    <property type="term" value="F:phosphopantetheine binding"/>
    <property type="evidence" value="ECO:0007669"/>
    <property type="project" value="TreeGrafter"/>
</dbReference>
<keyword evidence="4" id="KW-0597">Phosphoprotein</keyword>
<dbReference type="InterPro" id="IPR036736">
    <property type="entry name" value="ACP-like_sf"/>
</dbReference>
<comment type="cofactor">
    <cofactor evidence="1">
        <name>pantetheine 4'-phosphate</name>
        <dbReference type="ChEBI" id="CHEBI:47942"/>
    </cofactor>
</comment>
<feature type="domain" description="Carrier" evidence="5">
    <location>
        <begin position="137"/>
        <end position="211"/>
    </location>
</feature>
<dbReference type="PANTHER" id="PTHR45527">
    <property type="entry name" value="NONRIBOSOMAL PEPTIDE SYNTHETASE"/>
    <property type="match status" value="1"/>
</dbReference>
<dbReference type="EMBL" id="RRUE01000001">
    <property type="protein sequence ID" value="RRN45624.1"/>
    <property type="molecule type" value="Genomic_DNA"/>
</dbReference>
<keyword evidence="3" id="KW-0596">Phosphopantetheine</keyword>
<dbReference type="GO" id="GO:0044550">
    <property type="term" value="P:secondary metabolite biosynthetic process"/>
    <property type="evidence" value="ECO:0007669"/>
    <property type="project" value="TreeGrafter"/>
</dbReference>
<dbReference type="Proteomes" id="UP000270261">
    <property type="component" value="Unassembled WGS sequence"/>
</dbReference>
<dbReference type="InterPro" id="IPR042099">
    <property type="entry name" value="ANL_N_sf"/>
</dbReference>
<dbReference type="PANTHER" id="PTHR45527:SF14">
    <property type="entry name" value="PLIPASTATIN SYNTHASE SUBUNIT B"/>
    <property type="match status" value="1"/>
</dbReference>
<reference evidence="6 7" key="1">
    <citation type="submission" date="2018-11" db="EMBL/GenBank/DDBJ databases">
        <title>Genome sequencing of Lautropia sp. KCOM 2505 (= ChDC F240).</title>
        <authorList>
            <person name="Kook J.-K."/>
            <person name="Park S.-N."/>
            <person name="Lim Y.K."/>
        </authorList>
    </citation>
    <scope>NUCLEOTIDE SEQUENCE [LARGE SCALE GENOMIC DNA]</scope>
    <source>
        <strain evidence="6 7">KCOM 2505</strain>
    </source>
</reference>